<evidence type="ECO:0000256" key="8">
    <source>
        <dbReference type="ARBA" id="ARBA00023077"/>
    </source>
</evidence>
<keyword evidence="4" id="KW-0410">Iron transport</keyword>
<dbReference type="Pfam" id="PF07715">
    <property type="entry name" value="Plug"/>
    <property type="match status" value="1"/>
</dbReference>
<accession>A0ABT0BLK7</accession>
<evidence type="ECO:0000256" key="13">
    <source>
        <dbReference type="SAM" id="MobiDB-lite"/>
    </source>
</evidence>
<gene>
    <name evidence="15" type="ORF">MTR66_03865</name>
</gene>
<evidence type="ECO:0000256" key="5">
    <source>
        <dbReference type="ARBA" id="ARBA00022692"/>
    </source>
</evidence>
<evidence type="ECO:0000259" key="14">
    <source>
        <dbReference type="SMART" id="SM00965"/>
    </source>
</evidence>
<dbReference type="InterPro" id="IPR039426">
    <property type="entry name" value="TonB-dep_rcpt-like"/>
</dbReference>
<dbReference type="SMART" id="SM00965">
    <property type="entry name" value="STN"/>
    <property type="match status" value="1"/>
</dbReference>
<reference evidence="15 16" key="1">
    <citation type="submission" date="2022-04" db="EMBL/GenBank/DDBJ databases">
        <title>Identification of a novel bacterium isolated from mangrove sediments.</title>
        <authorList>
            <person name="Pan X."/>
        </authorList>
    </citation>
    <scope>NUCLEOTIDE SEQUENCE [LARGE SCALE GENOMIC DNA]</scope>
    <source>
        <strain evidence="15 16">B2638</strain>
    </source>
</reference>
<dbReference type="SUPFAM" id="SSF56935">
    <property type="entry name" value="Porins"/>
    <property type="match status" value="1"/>
</dbReference>
<evidence type="ECO:0000256" key="12">
    <source>
        <dbReference type="RuleBase" id="RU003357"/>
    </source>
</evidence>
<dbReference type="InterPro" id="IPR012910">
    <property type="entry name" value="Plug_dom"/>
</dbReference>
<feature type="region of interest" description="Disordered" evidence="13">
    <location>
        <begin position="79"/>
        <end position="106"/>
    </location>
</feature>
<evidence type="ECO:0000256" key="11">
    <source>
        <dbReference type="PROSITE-ProRule" id="PRU01360"/>
    </source>
</evidence>
<keyword evidence="6" id="KW-0408">Iron</keyword>
<evidence type="ECO:0000256" key="1">
    <source>
        <dbReference type="ARBA" id="ARBA00004571"/>
    </source>
</evidence>
<evidence type="ECO:0000256" key="2">
    <source>
        <dbReference type="ARBA" id="ARBA00022448"/>
    </source>
</evidence>
<evidence type="ECO:0000256" key="6">
    <source>
        <dbReference type="ARBA" id="ARBA00023004"/>
    </source>
</evidence>
<dbReference type="PROSITE" id="PS52016">
    <property type="entry name" value="TONB_DEPENDENT_REC_3"/>
    <property type="match status" value="1"/>
</dbReference>
<dbReference type="PANTHER" id="PTHR32552">
    <property type="entry name" value="FERRICHROME IRON RECEPTOR-RELATED"/>
    <property type="match status" value="1"/>
</dbReference>
<dbReference type="PANTHER" id="PTHR32552:SF81">
    <property type="entry name" value="TONB-DEPENDENT OUTER MEMBRANE RECEPTOR"/>
    <property type="match status" value="1"/>
</dbReference>
<comment type="subcellular location">
    <subcellularLocation>
        <location evidence="1 11">Cell outer membrane</location>
        <topology evidence="1 11">Multi-pass membrane protein</topology>
    </subcellularLocation>
</comment>
<keyword evidence="2 11" id="KW-0813">Transport</keyword>
<keyword evidence="3 11" id="KW-1134">Transmembrane beta strand</keyword>
<dbReference type="InterPro" id="IPR000531">
    <property type="entry name" value="Beta-barrel_TonB"/>
</dbReference>
<keyword evidence="7" id="KW-0406">Ion transport</keyword>
<evidence type="ECO:0000256" key="4">
    <source>
        <dbReference type="ARBA" id="ARBA00022496"/>
    </source>
</evidence>
<comment type="caution">
    <text evidence="15">The sequence shown here is derived from an EMBL/GenBank/DDBJ whole genome shotgun (WGS) entry which is preliminary data.</text>
</comment>
<evidence type="ECO:0000313" key="15">
    <source>
        <dbReference type="EMBL" id="MCJ2185950.1"/>
    </source>
</evidence>
<dbReference type="Proteomes" id="UP001202281">
    <property type="component" value="Unassembled WGS sequence"/>
</dbReference>
<dbReference type="EMBL" id="JALHLG010000005">
    <property type="protein sequence ID" value="MCJ2185950.1"/>
    <property type="molecule type" value="Genomic_DNA"/>
</dbReference>
<keyword evidence="8 12" id="KW-0798">TonB box</keyword>
<keyword evidence="16" id="KW-1185">Reference proteome</keyword>
<keyword evidence="5 11" id="KW-0812">Transmembrane</keyword>
<keyword evidence="10 11" id="KW-0998">Cell outer membrane</keyword>
<dbReference type="Gene3D" id="2.40.170.20">
    <property type="entry name" value="TonB-dependent receptor, beta-barrel domain"/>
    <property type="match status" value="1"/>
</dbReference>
<dbReference type="InterPro" id="IPR011662">
    <property type="entry name" value="Secretin/TonB_short_N"/>
</dbReference>
<comment type="similarity">
    <text evidence="11 12">Belongs to the TonB-dependent receptor family.</text>
</comment>
<dbReference type="RefSeq" id="WP_243918099.1">
    <property type="nucleotide sequence ID" value="NZ_JALHLG010000005.1"/>
</dbReference>
<evidence type="ECO:0000256" key="7">
    <source>
        <dbReference type="ARBA" id="ARBA00023065"/>
    </source>
</evidence>
<feature type="domain" description="Secretin/TonB short N-terminal" evidence="14">
    <location>
        <begin position="38"/>
        <end position="88"/>
    </location>
</feature>
<dbReference type="Gene3D" id="3.55.50.30">
    <property type="match status" value="1"/>
</dbReference>
<feature type="compositionally biased region" description="Pro residues" evidence="13">
    <location>
        <begin position="90"/>
        <end position="106"/>
    </location>
</feature>
<keyword evidence="9 11" id="KW-0472">Membrane</keyword>
<protein>
    <submittedName>
        <fullName evidence="15">TonB-dependent receptor</fullName>
    </submittedName>
</protein>
<organism evidence="15 16">
    <name type="scientific">Novosphingobium beihaiensis</name>
    <dbReference type="NCBI Taxonomy" id="2930389"/>
    <lineage>
        <taxon>Bacteria</taxon>
        <taxon>Pseudomonadati</taxon>
        <taxon>Pseudomonadota</taxon>
        <taxon>Alphaproteobacteria</taxon>
        <taxon>Sphingomonadales</taxon>
        <taxon>Sphingomonadaceae</taxon>
        <taxon>Novosphingobium</taxon>
    </lineage>
</organism>
<dbReference type="InterPro" id="IPR036942">
    <property type="entry name" value="Beta-barrel_TonB_sf"/>
</dbReference>
<evidence type="ECO:0000313" key="16">
    <source>
        <dbReference type="Proteomes" id="UP001202281"/>
    </source>
</evidence>
<dbReference type="Pfam" id="PF00593">
    <property type="entry name" value="TonB_dep_Rec_b-barrel"/>
    <property type="match status" value="1"/>
</dbReference>
<proteinExistence type="inferred from homology"/>
<sequence length="754" mass="80612">MPASLGVETAQAQPAVAIDLPAGRLSDALDALSRQARISIATQGPLPALRTPAVKGRMPPGEALRRLLTGSGWQARQAAPGIWRLEPKPRPTPRPAAAGPPPKPAPPVEIVVTARKVKENPANVPASISVIPGDHFSLSSPARSSSDIAAETGGVFSTNLGPGRERLFLRGVADSPFNGPTQSTVGLFLDDSRINFALPDPDLRLVDIDRMEILRGPQGTLYGSGALGGIIRIVTNRPDLYSFGGDIAVEGTTTQGGAAGGALEGYANVPLAEGQLALRAAAYTDTTGGWITDTARGRRNINRSRRTGGRADLRWVPGEGWTVDLSVAAQGLRSRDSQYATQGYTHTAAIAEPAHNRFFLVRLEANGPIGGLDFLSTTAIESNHLNLAYDASSVAASRGLDTPLAYREQRDIYLINQEFRLSRPDKWIAGVSVTDTISVTKGVFAATEAQETLARQLAGLNLEAAAFGEYRQPLIDSFDLTFGGRAFISQIYDNPLDTSGPGIKTFGVTPSATLAWHAGPGALAWLRYSSAIRPGGRSIDSSGTLTTFKADHLQSLELGSRLTLPGDALTLNATAFTLRWNRVQSDRVSTDGLVITTNVGTATNYGIELDARAKWRGFTLEAAMTAQHGRLISTVAGISDPRLPVLPDMSGRVQTGWNGTFGDWQLGAYLSGNYWSSTRLGFDPQRPLTIPSRYIMNAGVSAETGGWRVVLSLSNLLNSKADSFAFGNPFTYRQTTQHTPIRPRTAILRIDRRF</sequence>
<evidence type="ECO:0000256" key="3">
    <source>
        <dbReference type="ARBA" id="ARBA00022452"/>
    </source>
</evidence>
<evidence type="ECO:0000256" key="10">
    <source>
        <dbReference type="ARBA" id="ARBA00023237"/>
    </source>
</evidence>
<keyword evidence="15" id="KW-0675">Receptor</keyword>
<evidence type="ECO:0000256" key="9">
    <source>
        <dbReference type="ARBA" id="ARBA00023136"/>
    </source>
</evidence>
<name>A0ABT0BLK7_9SPHN</name>